<protein>
    <submittedName>
        <fullName evidence="6">ShKT domain-containing protein</fullName>
    </submittedName>
</protein>
<dbReference type="PROSITE" id="PS51670">
    <property type="entry name" value="SHKT"/>
    <property type="match status" value="3"/>
</dbReference>
<feature type="disulfide bond" evidence="1">
    <location>
        <begin position="173"/>
        <end position="207"/>
    </location>
</feature>
<feature type="disulfide bond" evidence="1">
    <location>
        <begin position="219"/>
        <end position="253"/>
    </location>
</feature>
<comment type="caution">
    <text evidence="1">Lacks conserved residue(s) required for the propagation of feature annotation.</text>
</comment>
<accession>A0A0N5B2J0</accession>
<dbReference type="Gene3D" id="1.10.10.1940">
    <property type="match status" value="3"/>
</dbReference>
<feature type="domain" description="ShKT" evidence="4">
    <location>
        <begin position="284"/>
        <end position="318"/>
    </location>
</feature>
<feature type="disulfide bond" evidence="1">
    <location>
        <begin position="284"/>
        <end position="318"/>
    </location>
</feature>
<dbReference type="PANTHER" id="PTHR21724">
    <property type="entry name" value="SHKT DOMAIN-CONTAINING PROTEIN"/>
    <property type="match status" value="1"/>
</dbReference>
<dbReference type="SMART" id="SM00254">
    <property type="entry name" value="ShKT"/>
    <property type="match status" value="4"/>
</dbReference>
<feature type="region of interest" description="Disordered" evidence="2">
    <location>
        <begin position="345"/>
        <end position="372"/>
    </location>
</feature>
<organism evidence="5 6">
    <name type="scientific">Strongyloides papillosus</name>
    <name type="common">Intestinal threadworm</name>
    <dbReference type="NCBI Taxonomy" id="174720"/>
    <lineage>
        <taxon>Eukaryota</taxon>
        <taxon>Metazoa</taxon>
        <taxon>Ecdysozoa</taxon>
        <taxon>Nematoda</taxon>
        <taxon>Chromadorea</taxon>
        <taxon>Rhabditida</taxon>
        <taxon>Tylenchina</taxon>
        <taxon>Panagrolaimomorpha</taxon>
        <taxon>Strongyloidoidea</taxon>
        <taxon>Strongyloididae</taxon>
        <taxon>Strongyloides</taxon>
    </lineage>
</organism>
<evidence type="ECO:0000259" key="4">
    <source>
        <dbReference type="PROSITE" id="PS51670"/>
    </source>
</evidence>
<dbReference type="WBParaSite" id="SPAL_0000029700.1">
    <property type="protein sequence ID" value="SPAL_0000029700.1"/>
    <property type="gene ID" value="SPAL_0000029700"/>
</dbReference>
<keyword evidence="3" id="KW-0732">Signal</keyword>
<evidence type="ECO:0000313" key="6">
    <source>
        <dbReference type="WBParaSite" id="SPAL_0000029700.1"/>
    </source>
</evidence>
<feature type="domain" description="ShKT" evidence="4">
    <location>
        <begin position="219"/>
        <end position="253"/>
    </location>
</feature>
<feature type="chain" id="PRO_5005893649" evidence="3">
    <location>
        <begin position="20"/>
        <end position="397"/>
    </location>
</feature>
<dbReference type="STRING" id="174720.A0A0N5B2J0"/>
<dbReference type="Pfam" id="PF01549">
    <property type="entry name" value="ShK"/>
    <property type="match status" value="4"/>
</dbReference>
<proteinExistence type="predicted"/>
<evidence type="ECO:0000256" key="2">
    <source>
        <dbReference type="SAM" id="MobiDB-lite"/>
    </source>
</evidence>
<keyword evidence="5" id="KW-1185">Reference proteome</keyword>
<evidence type="ECO:0000256" key="1">
    <source>
        <dbReference type="PROSITE-ProRule" id="PRU01005"/>
    </source>
</evidence>
<feature type="signal peptide" evidence="3">
    <location>
        <begin position="1"/>
        <end position="19"/>
    </location>
</feature>
<dbReference type="InterPro" id="IPR003582">
    <property type="entry name" value="ShKT_dom"/>
</dbReference>
<reference evidence="6" key="1">
    <citation type="submission" date="2017-02" db="UniProtKB">
        <authorList>
            <consortium name="WormBaseParasite"/>
        </authorList>
    </citation>
    <scope>IDENTIFICATION</scope>
</reference>
<evidence type="ECO:0000313" key="5">
    <source>
        <dbReference type="Proteomes" id="UP000046392"/>
    </source>
</evidence>
<feature type="domain" description="ShKT" evidence="4">
    <location>
        <begin position="173"/>
        <end position="207"/>
    </location>
</feature>
<sequence length="397" mass="44179">MFKYIHFLSFSLLLKIIYGQNSINYQGFTLRCPTDTNFLFGNGRNVWPATRTPGAGGAAPTYSCNPNPAGGLFNTCPTAAGGATTEVLVLMDGGEPPVHVCGCCYTDYTAFLDANLPVVGAAPGDDSITMTLCVNAHSDCWESSERCEGTALATYYQRYCPLTCGMCTRTTTCADLKPNCRYYLDYCEVEEYLPIMLYECSRTCGFCARKLTLDMTPPCVDTTATCASRANLCNLPSFVNTMQEECMATCGFCVNNDTVAITSTQKPKSQPIVIPNSQTFITICKDERRDCPTLVSLCNNPDHYSWLLQQCALTCNFCDEELVVEEVKPVTVVKPVIVKIHQTHTVHPHPPHQPHHPHPPHQPYQPSRANPNDNYYKHYFNKNYLKISLKNRYLGNN</sequence>
<evidence type="ECO:0000256" key="3">
    <source>
        <dbReference type="SAM" id="SignalP"/>
    </source>
</evidence>
<feature type="compositionally biased region" description="Basic residues" evidence="2">
    <location>
        <begin position="345"/>
        <end position="359"/>
    </location>
</feature>
<dbReference type="PANTHER" id="PTHR21724:SF109">
    <property type="entry name" value="SHKT DOMAIN-CONTAINING PROTEIN"/>
    <property type="match status" value="1"/>
</dbReference>
<dbReference type="AlphaFoldDB" id="A0A0N5B2J0"/>
<keyword evidence="1" id="KW-1015">Disulfide bond</keyword>
<name>A0A0N5B2J0_STREA</name>
<dbReference type="Proteomes" id="UP000046392">
    <property type="component" value="Unplaced"/>
</dbReference>